<dbReference type="PANTHER" id="PTHR36055:SF4">
    <property type="entry name" value="ZINC FINGER PROTEIN, PUTATIVE-RELATED"/>
    <property type="match status" value="1"/>
</dbReference>
<evidence type="ECO:0000256" key="1">
    <source>
        <dbReference type="PROSITE-ProRule" id="PRU00042"/>
    </source>
</evidence>
<dbReference type="PROSITE" id="PS00028">
    <property type="entry name" value="ZINC_FINGER_C2H2_1"/>
    <property type="match status" value="1"/>
</dbReference>
<keyword evidence="1" id="KW-0863">Zinc-finger</keyword>
<proteinExistence type="predicted"/>
<evidence type="ECO:0000313" key="4">
    <source>
        <dbReference type="EMBL" id="QCD94819.1"/>
    </source>
</evidence>
<feature type="domain" description="C2H2-type" evidence="3">
    <location>
        <begin position="42"/>
        <end position="69"/>
    </location>
</feature>
<dbReference type="InterPro" id="IPR013087">
    <property type="entry name" value="Znf_C2H2_type"/>
</dbReference>
<dbReference type="PANTHER" id="PTHR36055">
    <property type="entry name" value="C2H2-LIKE ZINC FINGER PROTEIN"/>
    <property type="match status" value="1"/>
</dbReference>
<protein>
    <recommendedName>
        <fullName evidence="3">C2H2-type domain-containing protein</fullName>
    </recommendedName>
</protein>
<dbReference type="PROSITE" id="PS50157">
    <property type="entry name" value="ZINC_FINGER_C2H2_2"/>
    <property type="match status" value="1"/>
</dbReference>
<accession>A0A4D6M0M9</accession>
<feature type="region of interest" description="Disordered" evidence="2">
    <location>
        <begin position="433"/>
        <end position="469"/>
    </location>
</feature>
<feature type="compositionally biased region" description="Acidic residues" evidence="2">
    <location>
        <begin position="436"/>
        <end position="449"/>
    </location>
</feature>
<reference evidence="4 5" key="1">
    <citation type="submission" date="2019-04" db="EMBL/GenBank/DDBJ databases">
        <title>An improved genome assembly and genetic linkage map for asparagus bean, Vigna unguiculata ssp. sesquipedialis.</title>
        <authorList>
            <person name="Xia Q."/>
            <person name="Zhang R."/>
            <person name="Dong Y."/>
        </authorList>
    </citation>
    <scope>NUCLEOTIDE SEQUENCE [LARGE SCALE GENOMIC DNA]</scope>
    <source>
        <tissue evidence="4">Leaf</tissue>
    </source>
</reference>
<evidence type="ECO:0000256" key="2">
    <source>
        <dbReference type="SAM" id="MobiDB-lite"/>
    </source>
</evidence>
<dbReference type="EMBL" id="CP039349">
    <property type="protein sequence ID" value="QCD94819.1"/>
    <property type="molecule type" value="Genomic_DNA"/>
</dbReference>
<feature type="region of interest" description="Disordered" evidence="2">
    <location>
        <begin position="358"/>
        <end position="389"/>
    </location>
</feature>
<evidence type="ECO:0000259" key="3">
    <source>
        <dbReference type="PROSITE" id="PS50157"/>
    </source>
</evidence>
<sequence length="516" mass="57735">MGGESSLYFPTADDNSDDLLRLLEALDSQGWPLLSPMKLQLEHCDKCSQVFCSTLNYRRHIRVHHRLQKLDKDFTKSRDLVGAYWDKLSAEEAKEVVSLENVLLEEVPAASILKSLTTLIQNQRLYSFPPHYMMSGAVLLGIAQSRPSSFPISSQLLFGFLDDASEKTWLCGTTESVKKYVFDGDAGKICLELKNLVACTGFLIEQKLVKAWLTDQDAEALRCQEQLVEEEKAAQKRQAEILGKKRQKKLRQKEQKARERREKAEAEIKGYIDRGVKALSLTEASSDTHNLEAHNPNAFSDNVASPVPPQYIDTNEEIKVDTPSEYNTIPDQNLESKSAEPNVLHTDHISPLPKVEVNQKAEAKHDNKVLTPKSEEKTDKGVLKTTQEKQADQLKSQEILIGSIPVNIDTCKQSEGNTVASQKDSMVENVGKPMETEDEVPVQSDETEGDAVHGNVPSLSTGRTQGRMDSRSLQSFFQDARAFLDRRWGETISSEHVILNISSDSEESSSSQETQD</sequence>
<keyword evidence="1" id="KW-0479">Metal-binding</keyword>
<organism evidence="4 5">
    <name type="scientific">Vigna unguiculata</name>
    <name type="common">Cowpea</name>
    <dbReference type="NCBI Taxonomy" id="3917"/>
    <lineage>
        <taxon>Eukaryota</taxon>
        <taxon>Viridiplantae</taxon>
        <taxon>Streptophyta</taxon>
        <taxon>Embryophyta</taxon>
        <taxon>Tracheophyta</taxon>
        <taxon>Spermatophyta</taxon>
        <taxon>Magnoliopsida</taxon>
        <taxon>eudicotyledons</taxon>
        <taxon>Gunneridae</taxon>
        <taxon>Pentapetalae</taxon>
        <taxon>rosids</taxon>
        <taxon>fabids</taxon>
        <taxon>Fabales</taxon>
        <taxon>Fabaceae</taxon>
        <taxon>Papilionoideae</taxon>
        <taxon>50 kb inversion clade</taxon>
        <taxon>NPAAA clade</taxon>
        <taxon>indigoferoid/millettioid clade</taxon>
        <taxon>Phaseoleae</taxon>
        <taxon>Vigna</taxon>
    </lineage>
</organism>
<dbReference type="Proteomes" id="UP000501690">
    <property type="component" value="Linkage Group LG5"/>
</dbReference>
<dbReference type="GO" id="GO:0008270">
    <property type="term" value="F:zinc ion binding"/>
    <property type="evidence" value="ECO:0007669"/>
    <property type="project" value="UniProtKB-KW"/>
</dbReference>
<feature type="compositionally biased region" description="Basic and acidic residues" evidence="2">
    <location>
        <begin position="252"/>
        <end position="262"/>
    </location>
</feature>
<name>A0A4D6M0M9_VIGUN</name>
<keyword evidence="5" id="KW-1185">Reference proteome</keyword>
<dbReference type="AlphaFoldDB" id="A0A4D6M0M9"/>
<keyword evidence="1" id="KW-0862">Zinc</keyword>
<feature type="region of interest" description="Disordered" evidence="2">
    <location>
        <begin position="243"/>
        <end position="262"/>
    </location>
</feature>
<gene>
    <name evidence="4" type="ORF">DEO72_LG5g2908</name>
</gene>
<evidence type="ECO:0000313" key="5">
    <source>
        <dbReference type="Proteomes" id="UP000501690"/>
    </source>
</evidence>